<keyword evidence="1" id="KW-0677">Repeat</keyword>
<evidence type="ECO:0000313" key="5">
    <source>
        <dbReference type="EMBL" id="POM58379.1"/>
    </source>
</evidence>
<feature type="compositionally biased region" description="Acidic residues" evidence="4">
    <location>
        <begin position="164"/>
        <end position="180"/>
    </location>
</feature>
<feature type="compositionally biased region" description="Polar residues" evidence="4">
    <location>
        <begin position="79"/>
        <end position="108"/>
    </location>
</feature>
<dbReference type="PANTHER" id="PTHR24161">
    <property type="entry name" value="ANK_REP_REGION DOMAIN-CONTAINING PROTEIN-RELATED"/>
    <property type="match status" value="1"/>
</dbReference>
<sequence>MERLKLTGLVAKQHVELIDSKVGSRGRILAQVKGPSLNAPGSIGEGDANQNQFQKFLPLGSASASNSPVRPSELHKVASDSSAKSIATRTTSGQSKSVSLSSTDNDNQGKCVEGGSSSTTNDAIQHEEVPTKVPHEGISSTADKDTTSKMESAKSSSKRQTGGDESDDEDFNFDDSDEENEIVKLTAPEEEKENPSPEIQPMNMDVDFEDLYDCPPDKHTESTHRQQGSDIELFHVILTEDCDRLEQFLKEISPQEILEIVDTAGRTIYHYAALSRDKLVHDMIFQHVNFYRDAQFENELQALMRKKAQMWMQDSAFSNGNGWVPPRVKELNQETTQQKCRDWERICSSMDENVQTGNLKQVKWYFQMGVKLGQADVDLLLSFNVSRVMENVILRQLEAIDIQNYYLPKSKHGSDENDDRCDPGVSTFALAKLQRVATNNVGHLQQLPLHRAAMFGNIRAVELLLEDGADPSVRDGNGWTPLHYCANAATVNHLAIAQLLVDSPKGVDVNSKSLKGRSPLHIAVRTRNFRTSHNDDDLYTTESKNRLAFVTYLHECKADLNLKDKHGSTPLLLASRRGSVDVARFLLQIGCDSTATGDNNWNPLHFAGIISIMMYDIRRPIDVAKNDVVRQMLMNLWTECYNGNVDQVKRLLLACSTRGTPQIVSVKDKTAQTERAPLHLAILGYMNALQSRESSNTPVVPREGRIKHEKVSDLKRTAPSRFLQITVLLLQAGADLCAADKWGITPLLLAATIKDVILMETLLDRISTEDGLLIADTDGNTALHYSYAFCQVRYHQERLIPFTPFTL</sequence>
<feature type="compositionally biased region" description="Basic and acidic residues" evidence="4">
    <location>
        <begin position="142"/>
        <end position="152"/>
    </location>
</feature>
<feature type="repeat" description="ANK" evidence="3">
    <location>
        <begin position="566"/>
        <end position="598"/>
    </location>
</feature>
<dbReference type="Proteomes" id="UP000237271">
    <property type="component" value="Unassembled WGS sequence"/>
</dbReference>
<dbReference type="InterPro" id="IPR036770">
    <property type="entry name" value="Ankyrin_rpt-contain_sf"/>
</dbReference>
<feature type="repeat" description="ANK" evidence="3">
    <location>
        <begin position="444"/>
        <end position="476"/>
    </location>
</feature>
<evidence type="ECO:0000313" key="6">
    <source>
        <dbReference type="Proteomes" id="UP000237271"/>
    </source>
</evidence>
<name>A0A2P4WYK4_9STRA</name>
<evidence type="ECO:0000256" key="1">
    <source>
        <dbReference type="ARBA" id="ARBA00022737"/>
    </source>
</evidence>
<protein>
    <submittedName>
        <fullName evidence="5">Uncharacterized protein</fullName>
    </submittedName>
</protein>
<dbReference type="PROSITE" id="PS50088">
    <property type="entry name" value="ANK_REPEAT"/>
    <property type="match status" value="3"/>
</dbReference>
<dbReference type="Gene3D" id="1.25.40.20">
    <property type="entry name" value="Ankyrin repeat-containing domain"/>
    <property type="match status" value="3"/>
</dbReference>
<reference evidence="5 6" key="1">
    <citation type="journal article" date="2017" name="Genome Biol. Evol.">
        <title>Phytophthora megakarya and P. palmivora, closely related causal agents of cacao black pod rot, underwent increases in genome sizes and gene numbers by different mechanisms.</title>
        <authorList>
            <person name="Ali S.S."/>
            <person name="Shao J."/>
            <person name="Lary D.J."/>
            <person name="Kronmiller B."/>
            <person name="Shen D."/>
            <person name="Strem M.D."/>
            <person name="Amoako-Attah I."/>
            <person name="Akrofi A.Y."/>
            <person name="Begoude B.A."/>
            <person name="Ten Hoopen G.M."/>
            <person name="Coulibaly K."/>
            <person name="Kebe B.I."/>
            <person name="Melnick R.L."/>
            <person name="Guiltinan M.J."/>
            <person name="Tyler B.M."/>
            <person name="Meinhardt L.W."/>
            <person name="Bailey B.A."/>
        </authorList>
    </citation>
    <scope>NUCLEOTIDE SEQUENCE [LARGE SCALE GENOMIC DNA]</scope>
    <source>
        <strain evidence="6">sbr112.9</strain>
    </source>
</reference>
<feature type="repeat" description="ANK" evidence="3">
    <location>
        <begin position="477"/>
        <end position="512"/>
    </location>
</feature>
<evidence type="ECO:0000256" key="3">
    <source>
        <dbReference type="PROSITE-ProRule" id="PRU00023"/>
    </source>
</evidence>
<proteinExistence type="predicted"/>
<feature type="compositionally biased region" description="Basic and acidic residues" evidence="4">
    <location>
        <begin position="124"/>
        <end position="135"/>
    </location>
</feature>
<dbReference type="AlphaFoldDB" id="A0A2P4WYK4"/>
<evidence type="ECO:0000256" key="4">
    <source>
        <dbReference type="SAM" id="MobiDB-lite"/>
    </source>
</evidence>
<comment type="caution">
    <text evidence="5">The sequence shown here is derived from an EMBL/GenBank/DDBJ whole genome shotgun (WGS) entry which is preliminary data.</text>
</comment>
<dbReference type="PANTHER" id="PTHR24161:SF85">
    <property type="entry name" value="PALMITOYLTRANSFERASE HIP14"/>
    <property type="match status" value="1"/>
</dbReference>
<keyword evidence="6" id="KW-1185">Reference proteome</keyword>
<dbReference type="Pfam" id="PF12796">
    <property type="entry name" value="Ank_2"/>
    <property type="match status" value="2"/>
</dbReference>
<evidence type="ECO:0000256" key="2">
    <source>
        <dbReference type="ARBA" id="ARBA00023043"/>
    </source>
</evidence>
<dbReference type="PROSITE" id="PS50297">
    <property type="entry name" value="ANK_REP_REGION"/>
    <property type="match status" value="2"/>
</dbReference>
<dbReference type="SMART" id="SM00248">
    <property type="entry name" value="ANK"/>
    <property type="match status" value="5"/>
</dbReference>
<dbReference type="OrthoDB" id="539213at2759"/>
<gene>
    <name evidence="5" type="ORF">PHPALM_36975</name>
</gene>
<dbReference type="SUPFAM" id="SSF48403">
    <property type="entry name" value="Ankyrin repeat"/>
    <property type="match status" value="1"/>
</dbReference>
<dbReference type="EMBL" id="NCKW01020259">
    <property type="protein sequence ID" value="POM58379.1"/>
    <property type="molecule type" value="Genomic_DNA"/>
</dbReference>
<accession>A0A2P4WYK4</accession>
<keyword evidence="2 3" id="KW-0040">ANK repeat</keyword>
<organism evidence="5 6">
    <name type="scientific">Phytophthora palmivora</name>
    <dbReference type="NCBI Taxonomy" id="4796"/>
    <lineage>
        <taxon>Eukaryota</taxon>
        <taxon>Sar</taxon>
        <taxon>Stramenopiles</taxon>
        <taxon>Oomycota</taxon>
        <taxon>Peronosporomycetes</taxon>
        <taxon>Peronosporales</taxon>
        <taxon>Peronosporaceae</taxon>
        <taxon>Phytophthora</taxon>
    </lineage>
</organism>
<feature type="region of interest" description="Disordered" evidence="4">
    <location>
        <begin position="60"/>
        <end position="202"/>
    </location>
</feature>
<dbReference type="InterPro" id="IPR002110">
    <property type="entry name" value="Ankyrin_rpt"/>
</dbReference>